<gene>
    <name evidence="2" type="ORF">BDK89_0150</name>
</gene>
<evidence type="ECO:0000313" key="2">
    <source>
        <dbReference type="EMBL" id="TDT14595.1"/>
    </source>
</evidence>
<feature type="region of interest" description="Disordered" evidence="1">
    <location>
        <begin position="554"/>
        <end position="582"/>
    </location>
</feature>
<comment type="caution">
    <text evidence="2">The sequence shown here is derived from an EMBL/GenBank/DDBJ whole genome shotgun (WGS) entry which is preliminary data.</text>
</comment>
<dbReference type="SUPFAM" id="SSF52540">
    <property type="entry name" value="P-loop containing nucleoside triphosphate hydrolases"/>
    <property type="match status" value="1"/>
</dbReference>
<dbReference type="AlphaFoldDB" id="A0A4R7HUY1"/>
<dbReference type="NCBIfam" id="NF041065">
    <property type="entry name" value="DpdH"/>
    <property type="match status" value="1"/>
</dbReference>
<organism evidence="2 3">
    <name type="scientific">Ilumatobacter fluminis</name>
    <dbReference type="NCBI Taxonomy" id="467091"/>
    <lineage>
        <taxon>Bacteria</taxon>
        <taxon>Bacillati</taxon>
        <taxon>Actinomycetota</taxon>
        <taxon>Acidimicrobiia</taxon>
        <taxon>Acidimicrobiales</taxon>
        <taxon>Ilumatobacteraceae</taxon>
        <taxon>Ilumatobacter</taxon>
    </lineage>
</organism>
<dbReference type="EMBL" id="SOAU01000001">
    <property type="protein sequence ID" value="TDT14595.1"/>
    <property type="molecule type" value="Genomic_DNA"/>
</dbReference>
<evidence type="ECO:0000313" key="3">
    <source>
        <dbReference type="Proteomes" id="UP000294558"/>
    </source>
</evidence>
<reference evidence="2 3" key="1">
    <citation type="submission" date="2019-03" db="EMBL/GenBank/DDBJ databases">
        <title>Sequencing the genomes of 1000 actinobacteria strains.</title>
        <authorList>
            <person name="Klenk H.-P."/>
        </authorList>
    </citation>
    <scope>NUCLEOTIDE SEQUENCE [LARGE SCALE GENOMIC DNA]</scope>
    <source>
        <strain evidence="2 3">DSM 18936</strain>
    </source>
</reference>
<proteinExistence type="predicted"/>
<accession>A0A4R7HUY1</accession>
<dbReference type="Proteomes" id="UP000294558">
    <property type="component" value="Unassembled WGS sequence"/>
</dbReference>
<protein>
    <submittedName>
        <fullName evidence="2">Uncharacterized protein</fullName>
    </submittedName>
</protein>
<sequence length="998" mass="110775">MEMRRYVCWQDEAVLAATPRDAASLDPEHFQAVHHPLRLRRRPLGTRSGGRWVEEREIVEVLSGALRPDGYLLVPVVGGSGTGKSHLVRWVFEHTRARDGWETRYLAKNRTSLRRVIEIVIEGLEGHAIDDAREALTAAPAQNESEQVLGQRLLDELAIITSEESREDNTGDERSGMMLAKLERELPDILRDPVVRRRLTREGAVIPRLVGLAHRGRRDGDGLDDDAMRVVESDLPLAFEEIGQASGGAQRLLTQMASHGELRKTAVRLINEALPVAVKRVFVSGQVDLIEVFREVRRALLAEGKELVLFIEDLTVLHGVEREFLDAIVEPARSPDGELCPLRVLFAVTEGHFDGLDTVRTRCDDAYWLDATYGAGGVDEAEARSFVARYLNATRLQPEFLQDRWVSRSGATWLPNACDGCHHQTECHATFGASTEGYGLYPFNEAAVDRFTAALSSDRFDPREVVRELINRFLLIAGAEVQRDAFPSDELVAPFNHRSESIDPVVETDIRAKRPVDASRTVNTMRYWSPWPQLVSDDVLGAFGISALEGLANQHPISTPSKPRAGRPNEEPPGSSPSDNVAERLSAPWSAVFVELAQWVGSNRDLSMKATNEVRKLVHKIVMQNLDWSVLPVSLGAAFDDQKRFDRERHIRVEGSVTDQTHGDALISIRRSAEAATALQGLILLQELPGDSGYARAGNYRWLAAQFTERWTQSVADRLSESASPGAQRAVEGLLVSAMACGACESAKRPVDYLLGLFEVRPASAADGRSDEWRRLVEQAETTHRRLRPIVEAHFAEARGSGGARAVRADQLLVIIQQFVARWSMESEDAAIDRFMRQVQPAVNREWMLLSDSTSRATDAIDLGRPWAEQFDRVLDLVETAHKAGRLTDYDAVRDLRAFADLFDEDTRQSIKTAERLTRDDEGLDHQLRAVASALPETMYLVGRYVERAERALESIAEDLGERPAGGVAGEDESLQTVAADVLEGLNNLTAAIEAATT</sequence>
<keyword evidence="3" id="KW-1185">Reference proteome</keyword>
<name>A0A4R7HUY1_9ACTN</name>
<evidence type="ECO:0000256" key="1">
    <source>
        <dbReference type="SAM" id="MobiDB-lite"/>
    </source>
</evidence>
<dbReference type="InterPro" id="IPR027417">
    <property type="entry name" value="P-loop_NTPase"/>
</dbReference>